<dbReference type="Proteomes" id="UP000184268">
    <property type="component" value="Unassembled WGS sequence"/>
</dbReference>
<feature type="transmembrane region" description="Helical" evidence="1">
    <location>
        <begin position="38"/>
        <end position="57"/>
    </location>
</feature>
<dbReference type="STRING" id="299255.SAMN02745129_3870"/>
<reference evidence="2 3" key="1">
    <citation type="submission" date="2016-11" db="EMBL/GenBank/DDBJ databases">
        <authorList>
            <person name="Jaros S."/>
            <person name="Januszkiewicz K."/>
            <person name="Wedrychowicz H."/>
        </authorList>
    </citation>
    <scope>NUCLEOTIDE SEQUENCE [LARGE SCALE GENOMIC DNA]</scope>
    <source>
        <strain evidence="2 3">DSM 16917</strain>
    </source>
</reference>
<organism evidence="2 3">
    <name type="scientific">Ferrimonas marina</name>
    <dbReference type="NCBI Taxonomy" id="299255"/>
    <lineage>
        <taxon>Bacteria</taxon>
        <taxon>Pseudomonadati</taxon>
        <taxon>Pseudomonadota</taxon>
        <taxon>Gammaproteobacteria</taxon>
        <taxon>Alteromonadales</taxon>
        <taxon>Ferrimonadaceae</taxon>
        <taxon>Ferrimonas</taxon>
    </lineage>
</organism>
<evidence type="ECO:0000313" key="2">
    <source>
        <dbReference type="EMBL" id="SHI05528.1"/>
    </source>
</evidence>
<protein>
    <recommendedName>
        <fullName evidence="4">MSHA biogenesis protein MshN</fullName>
    </recommendedName>
</protein>
<keyword evidence="1" id="KW-1133">Transmembrane helix</keyword>
<dbReference type="InterPro" id="IPR011990">
    <property type="entry name" value="TPR-like_helical_dom_sf"/>
</dbReference>
<dbReference type="SUPFAM" id="SSF48452">
    <property type="entry name" value="TPR-like"/>
    <property type="match status" value="1"/>
</dbReference>
<name>A0A1M5Y151_9GAMM</name>
<evidence type="ECO:0000256" key="1">
    <source>
        <dbReference type="SAM" id="Phobius"/>
    </source>
</evidence>
<evidence type="ECO:0000313" key="3">
    <source>
        <dbReference type="Proteomes" id="UP000184268"/>
    </source>
</evidence>
<dbReference type="RefSeq" id="WP_067662688.1">
    <property type="nucleotide sequence ID" value="NZ_FQXG01000006.1"/>
</dbReference>
<accession>A0A1M5Y151</accession>
<dbReference type="AlphaFoldDB" id="A0A1M5Y151"/>
<keyword evidence="1" id="KW-0812">Transmembrane</keyword>
<sequence>MSVINEALKKLELSGQRGGIPARIPMSPKQAEPPRRRWRWPLALLVLALLLWLWWPWLSASLDQTSPPAAPMPAQLSLSAAESEPVREVAPEVVVAALEAAVIAPEPAEPMAPAQGRQTTEPATETALSLANQPETLADPVEATLAEPILAKPSLVEPIPEPTPEPALELAQLSVSPSLPAENTVMTEPELAHTEPQVAPAPVVRPSAMSDAERAQRLWQQAQGSARAEQLLAQALALDPALHGARHQWLALQPQQRLLAEVQQAAEHYPGHGGYQVVLAQALSQEAQPEAARAVLSAIPTHTLDIQWRSQRAQLAQQLDLHSLASADWRALLTEHPNQPHWWLGLAYSLEFERAYAEAAEAYGRALALPGLSPEAQQYARQRRQQIGERG</sequence>
<keyword evidence="3" id="KW-1185">Reference proteome</keyword>
<dbReference type="EMBL" id="FQXG01000006">
    <property type="protein sequence ID" value="SHI05528.1"/>
    <property type="molecule type" value="Genomic_DNA"/>
</dbReference>
<gene>
    <name evidence="2" type="ORF">SAMN02745129_3870</name>
</gene>
<dbReference type="OrthoDB" id="5406098at2"/>
<proteinExistence type="predicted"/>
<evidence type="ECO:0008006" key="4">
    <source>
        <dbReference type="Google" id="ProtNLM"/>
    </source>
</evidence>
<keyword evidence="1" id="KW-0472">Membrane</keyword>
<dbReference type="Gene3D" id="1.25.40.10">
    <property type="entry name" value="Tetratricopeptide repeat domain"/>
    <property type="match status" value="1"/>
</dbReference>